<name>A0A6M1R3M7_9ACTN</name>
<evidence type="ECO:0000313" key="7">
    <source>
        <dbReference type="Proteomes" id="UP000483261"/>
    </source>
</evidence>
<keyword evidence="2" id="KW-0805">Transcription regulation</keyword>
<dbReference type="AlphaFoldDB" id="A0A6M1R3M7"/>
<sequence length="296" mass="31762">MDLRLLRYFVATADAGSATRAAEVLHVTQPVLSRQLRQLEANLGVPLFAREGRRLRLTRTAEELLPRARDLLAHADDLERAVGVLASGRLDELHLAVPATTLTDVLAPFLATLQPDDPVAKVRELDPRGAVAAVRAGADLAIVTRPPGRSLASRALAVLPVWAYVRADDPWAGRGSVDVRDLVTRPLVLLTEDLRPRPLLDTAVEDAAVGYGDVLEVSNAQVAQALAASGRGIAVVSDDPRFGLVPLHIEAPSGLVRIRLYAAWDPQHHAAEALAALAERLSAFCVERYGAEVAAR</sequence>
<dbReference type="Pfam" id="PF00126">
    <property type="entry name" value="HTH_1"/>
    <property type="match status" value="1"/>
</dbReference>
<dbReference type="GO" id="GO:0005829">
    <property type="term" value="C:cytosol"/>
    <property type="evidence" value="ECO:0007669"/>
    <property type="project" value="TreeGrafter"/>
</dbReference>
<accession>A0A6M1R3M7</accession>
<evidence type="ECO:0000256" key="2">
    <source>
        <dbReference type="ARBA" id="ARBA00023015"/>
    </source>
</evidence>
<evidence type="ECO:0000256" key="3">
    <source>
        <dbReference type="ARBA" id="ARBA00023125"/>
    </source>
</evidence>
<dbReference type="InterPro" id="IPR050950">
    <property type="entry name" value="HTH-type_LysR_regulators"/>
</dbReference>
<dbReference type="InterPro" id="IPR000847">
    <property type="entry name" value="LysR_HTH_N"/>
</dbReference>
<keyword evidence="7" id="KW-1185">Reference proteome</keyword>
<dbReference type="PRINTS" id="PR00039">
    <property type="entry name" value="HTHLYSR"/>
</dbReference>
<evidence type="ECO:0000256" key="4">
    <source>
        <dbReference type="ARBA" id="ARBA00023163"/>
    </source>
</evidence>
<dbReference type="SUPFAM" id="SSF46785">
    <property type="entry name" value="Winged helix' DNA-binding domain"/>
    <property type="match status" value="1"/>
</dbReference>
<organism evidence="6 7">
    <name type="scientific">Nocardioides turkmenicus</name>
    <dbReference type="NCBI Taxonomy" id="2711220"/>
    <lineage>
        <taxon>Bacteria</taxon>
        <taxon>Bacillati</taxon>
        <taxon>Actinomycetota</taxon>
        <taxon>Actinomycetes</taxon>
        <taxon>Propionibacteriales</taxon>
        <taxon>Nocardioidaceae</taxon>
        <taxon>Nocardioides</taxon>
    </lineage>
</organism>
<dbReference type="PROSITE" id="PS50931">
    <property type="entry name" value="HTH_LYSR"/>
    <property type="match status" value="1"/>
</dbReference>
<feature type="domain" description="HTH lysR-type" evidence="5">
    <location>
        <begin position="1"/>
        <end position="58"/>
    </location>
</feature>
<evidence type="ECO:0000313" key="6">
    <source>
        <dbReference type="EMBL" id="NGN94834.1"/>
    </source>
</evidence>
<protein>
    <submittedName>
        <fullName evidence="6">LysR family transcriptional regulator</fullName>
    </submittedName>
</protein>
<comment type="similarity">
    <text evidence="1">Belongs to the LysR transcriptional regulatory family.</text>
</comment>
<evidence type="ECO:0000256" key="1">
    <source>
        <dbReference type="ARBA" id="ARBA00009437"/>
    </source>
</evidence>
<evidence type="ECO:0000259" key="5">
    <source>
        <dbReference type="PROSITE" id="PS50931"/>
    </source>
</evidence>
<gene>
    <name evidence="6" type="ORF">G5C66_19095</name>
</gene>
<dbReference type="Proteomes" id="UP000483261">
    <property type="component" value="Unassembled WGS sequence"/>
</dbReference>
<dbReference type="GO" id="GO:0003677">
    <property type="term" value="F:DNA binding"/>
    <property type="evidence" value="ECO:0007669"/>
    <property type="project" value="UniProtKB-KW"/>
</dbReference>
<dbReference type="EMBL" id="JAALAA010000017">
    <property type="protein sequence ID" value="NGN94834.1"/>
    <property type="molecule type" value="Genomic_DNA"/>
</dbReference>
<dbReference type="InterPro" id="IPR036388">
    <property type="entry name" value="WH-like_DNA-bd_sf"/>
</dbReference>
<reference evidence="6 7" key="1">
    <citation type="submission" date="2020-02" db="EMBL/GenBank/DDBJ databases">
        <title>Whole-genome analyses of novel actinobacteria.</title>
        <authorList>
            <person name="Sahin N."/>
        </authorList>
    </citation>
    <scope>NUCLEOTIDE SEQUENCE [LARGE SCALE GENOMIC DNA]</scope>
    <source>
        <strain evidence="6 7">KC13</strain>
    </source>
</reference>
<dbReference type="Pfam" id="PF03466">
    <property type="entry name" value="LysR_substrate"/>
    <property type="match status" value="1"/>
</dbReference>
<dbReference type="Gene3D" id="3.40.190.10">
    <property type="entry name" value="Periplasmic binding protein-like II"/>
    <property type="match status" value="2"/>
</dbReference>
<dbReference type="RefSeq" id="WP_165112556.1">
    <property type="nucleotide sequence ID" value="NZ_JAALAA010000017.1"/>
</dbReference>
<dbReference type="InterPro" id="IPR005119">
    <property type="entry name" value="LysR_subst-bd"/>
</dbReference>
<keyword evidence="3" id="KW-0238">DNA-binding</keyword>
<comment type="caution">
    <text evidence="6">The sequence shown here is derived from an EMBL/GenBank/DDBJ whole genome shotgun (WGS) entry which is preliminary data.</text>
</comment>
<dbReference type="GO" id="GO:0003700">
    <property type="term" value="F:DNA-binding transcription factor activity"/>
    <property type="evidence" value="ECO:0007669"/>
    <property type="project" value="InterPro"/>
</dbReference>
<proteinExistence type="inferred from homology"/>
<dbReference type="Gene3D" id="1.10.10.10">
    <property type="entry name" value="Winged helix-like DNA-binding domain superfamily/Winged helix DNA-binding domain"/>
    <property type="match status" value="1"/>
</dbReference>
<dbReference type="SUPFAM" id="SSF53850">
    <property type="entry name" value="Periplasmic binding protein-like II"/>
    <property type="match status" value="1"/>
</dbReference>
<keyword evidence="4" id="KW-0804">Transcription</keyword>
<dbReference type="FunFam" id="1.10.10.10:FF:000001">
    <property type="entry name" value="LysR family transcriptional regulator"/>
    <property type="match status" value="1"/>
</dbReference>
<dbReference type="PANTHER" id="PTHR30419">
    <property type="entry name" value="HTH-TYPE TRANSCRIPTIONAL REGULATOR YBHD"/>
    <property type="match status" value="1"/>
</dbReference>
<dbReference type="InterPro" id="IPR036390">
    <property type="entry name" value="WH_DNA-bd_sf"/>
</dbReference>
<dbReference type="CDD" id="cd05466">
    <property type="entry name" value="PBP2_LTTR_substrate"/>
    <property type="match status" value="1"/>
</dbReference>